<dbReference type="InterPro" id="IPR050774">
    <property type="entry name" value="KCMF1/Dystrophin"/>
</dbReference>
<dbReference type="SUPFAM" id="SSF46966">
    <property type="entry name" value="Spectrin repeat"/>
    <property type="match status" value="3"/>
</dbReference>
<dbReference type="SMART" id="SM00150">
    <property type="entry name" value="SPEC"/>
    <property type="match status" value="4"/>
</dbReference>
<dbReference type="WBParaSite" id="PSAMB.scaffold14369size1909.g36014.t1">
    <property type="protein sequence ID" value="PSAMB.scaffold14369size1909.g36014.t1"/>
    <property type="gene ID" value="PSAMB.scaffold14369size1909.g36014"/>
</dbReference>
<comment type="subcellular location">
    <subcellularLocation>
        <location evidence="1">Cell membrane</location>
        <topology evidence="1">Peripheral membrane protein</topology>
        <orientation evidence="1">Cytoplasmic side</orientation>
    </subcellularLocation>
    <subcellularLocation>
        <location evidence="2">Cytoplasm</location>
    </subcellularLocation>
</comment>
<protein>
    <submittedName>
        <fullName evidence="7">Uncharacterized protein</fullName>
    </submittedName>
</protein>
<evidence type="ECO:0000313" key="6">
    <source>
        <dbReference type="Proteomes" id="UP000887566"/>
    </source>
</evidence>
<name>A0A914V171_9BILA</name>
<dbReference type="GO" id="GO:0005886">
    <property type="term" value="C:plasma membrane"/>
    <property type="evidence" value="ECO:0007669"/>
    <property type="project" value="TreeGrafter"/>
</dbReference>
<dbReference type="GO" id="GO:0099536">
    <property type="term" value="P:synaptic signaling"/>
    <property type="evidence" value="ECO:0007669"/>
    <property type="project" value="TreeGrafter"/>
</dbReference>
<evidence type="ECO:0000256" key="3">
    <source>
        <dbReference type="ARBA" id="ARBA00022490"/>
    </source>
</evidence>
<evidence type="ECO:0000256" key="1">
    <source>
        <dbReference type="ARBA" id="ARBA00004413"/>
    </source>
</evidence>
<evidence type="ECO:0000256" key="2">
    <source>
        <dbReference type="ARBA" id="ARBA00004496"/>
    </source>
</evidence>
<keyword evidence="5" id="KW-0206">Cytoskeleton</keyword>
<proteinExistence type="predicted"/>
<evidence type="ECO:0000256" key="4">
    <source>
        <dbReference type="ARBA" id="ARBA00022837"/>
    </source>
</evidence>
<evidence type="ECO:0000256" key="5">
    <source>
        <dbReference type="ARBA" id="ARBA00023212"/>
    </source>
</evidence>
<reference evidence="7" key="1">
    <citation type="submission" date="2022-11" db="UniProtKB">
        <authorList>
            <consortium name="WormBaseParasite"/>
        </authorList>
    </citation>
    <scope>IDENTIFICATION</scope>
</reference>
<dbReference type="AlphaFoldDB" id="A0A914V171"/>
<keyword evidence="6" id="KW-1185">Reference proteome</keyword>
<dbReference type="Proteomes" id="UP000887566">
    <property type="component" value="Unplaced"/>
</dbReference>
<evidence type="ECO:0000313" key="7">
    <source>
        <dbReference type="WBParaSite" id="PSAMB.scaffold14369size1909.g36014.t1"/>
    </source>
</evidence>
<dbReference type="PANTHER" id="PTHR12268:SF14">
    <property type="entry name" value="DYSTROPHIN-1"/>
    <property type="match status" value="1"/>
</dbReference>
<dbReference type="InterPro" id="IPR018159">
    <property type="entry name" value="Spectrin/alpha-actinin"/>
</dbReference>
<accession>A0A914V171</accession>
<dbReference type="InterPro" id="IPR002017">
    <property type="entry name" value="Spectrin_repeat"/>
</dbReference>
<organism evidence="6 7">
    <name type="scientific">Plectus sambesii</name>
    <dbReference type="NCBI Taxonomy" id="2011161"/>
    <lineage>
        <taxon>Eukaryota</taxon>
        <taxon>Metazoa</taxon>
        <taxon>Ecdysozoa</taxon>
        <taxon>Nematoda</taxon>
        <taxon>Chromadorea</taxon>
        <taxon>Plectida</taxon>
        <taxon>Plectina</taxon>
        <taxon>Plectoidea</taxon>
        <taxon>Plectidae</taxon>
        <taxon>Plectus</taxon>
    </lineage>
</organism>
<dbReference type="Gene3D" id="1.20.58.60">
    <property type="match status" value="4"/>
</dbReference>
<dbReference type="CDD" id="cd00176">
    <property type="entry name" value="SPEC"/>
    <property type="match status" value="2"/>
</dbReference>
<sequence>MNPLASGDLQQPVSPALEAVRAQLDALPSFKDDLQPMAKRIDQLLSRGHDLIKSAGPGVDTSQLDSELNKLGDAWNELKSRVTDRERKLDGALLGLGNYNDASKALLNWLEETEEMVNNQKPPSPDSKVVKAQLQGYDVILKHIDEKQSSVDGFVAMVDKVESLADGDVERNNLRDRADDIVRRYDDLVRVAHDRRNCLQETLELAEQWSDSLRPVVGWLDATERKLQELGSVPTDEDKLREQIDNQKMLQEEIDSQRPAFDDLVELCPRLAALVSNEDADDLESVLRTVVNRYDRLGTNAQACGMLLEEMAAGISMFLSNTEALKGWIDEAEQRIAQFDPIAVYPDALQEQSAALVVLAGDVAEQQVYVTEIIEEGRELCKHTSGDEAIALQGRLDSLRQRYSDLSKRTDEKLGEMEEALPLAEQYHDGHQAVVEWLDAIESDL</sequence>
<keyword evidence="4" id="KW-0106">Calcium</keyword>
<dbReference type="GO" id="GO:0045202">
    <property type="term" value="C:synapse"/>
    <property type="evidence" value="ECO:0007669"/>
    <property type="project" value="GOC"/>
</dbReference>
<dbReference type="Pfam" id="PF00435">
    <property type="entry name" value="Spectrin"/>
    <property type="match status" value="4"/>
</dbReference>
<dbReference type="PANTHER" id="PTHR12268">
    <property type="entry name" value="E3 UBIQUITIN-PROTEIN LIGASE KCMF1"/>
    <property type="match status" value="1"/>
</dbReference>
<keyword evidence="3" id="KW-0963">Cytoplasm</keyword>